<dbReference type="SUPFAM" id="SSF57184">
    <property type="entry name" value="Growth factor receptor domain"/>
    <property type="match status" value="9"/>
</dbReference>
<dbReference type="OrthoDB" id="201089at2759"/>
<feature type="region of interest" description="Disordered" evidence="2">
    <location>
        <begin position="4992"/>
        <end position="5014"/>
    </location>
</feature>
<dbReference type="Gene3D" id="2.10.50.10">
    <property type="entry name" value="Tumor Necrosis Factor Receptor, subunit A, domain 2"/>
    <property type="match status" value="3"/>
</dbReference>
<feature type="region of interest" description="Disordered" evidence="2">
    <location>
        <begin position="4825"/>
        <end position="4846"/>
    </location>
</feature>
<feature type="compositionally biased region" description="Polar residues" evidence="2">
    <location>
        <begin position="4999"/>
        <end position="5008"/>
    </location>
</feature>
<feature type="region of interest" description="Disordered" evidence="2">
    <location>
        <begin position="4148"/>
        <end position="4237"/>
    </location>
</feature>
<keyword evidence="1" id="KW-0175">Coiled coil</keyword>
<feature type="compositionally biased region" description="Polar residues" evidence="2">
    <location>
        <begin position="3928"/>
        <end position="3939"/>
    </location>
</feature>
<feature type="compositionally biased region" description="Basic and acidic residues" evidence="2">
    <location>
        <begin position="4306"/>
        <end position="4325"/>
    </location>
</feature>
<gene>
    <name evidence="3" type="ORF">FCC1311_010992</name>
</gene>
<dbReference type="EMBL" id="BEYU01000009">
    <property type="protein sequence ID" value="GBG24881.1"/>
    <property type="molecule type" value="Genomic_DNA"/>
</dbReference>
<evidence type="ECO:0000256" key="1">
    <source>
        <dbReference type="SAM" id="Coils"/>
    </source>
</evidence>
<feature type="compositionally biased region" description="Basic and acidic residues" evidence="2">
    <location>
        <begin position="3752"/>
        <end position="3769"/>
    </location>
</feature>
<feature type="coiled-coil region" evidence="1">
    <location>
        <begin position="4663"/>
        <end position="4690"/>
    </location>
</feature>
<proteinExistence type="predicted"/>
<feature type="region of interest" description="Disordered" evidence="2">
    <location>
        <begin position="3986"/>
        <end position="4018"/>
    </location>
</feature>
<comment type="caution">
    <text evidence="3">The sequence shown here is derived from an EMBL/GenBank/DDBJ whole genome shotgun (WGS) entry which is preliminary data.</text>
</comment>
<accession>A0A2R5G9X8</accession>
<feature type="region of interest" description="Disordered" evidence="2">
    <location>
        <begin position="3622"/>
        <end position="3667"/>
    </location>
</feature>
<protein>
    <submittedName>
        <fullName evidence="3">Sushi, von Willebrand factor type A, EGF and pentraxin domain-containing protein 1</fullName>
    </submittedName>
</protein>
<dbReference type="SMART" id="SM01411">
    <property type="entry name" value="Ephrin_rec_like"/>
    <property type="match status" value="26"/>
</dbReference>
<feature type="compositionally biased region" description="Acidic residues" evidence="2">
    <location>
        <begin position="3635"/>
        <end position="3646"/>
    </location>
</feature>
<organism evidence="3 4">
    <name type="scientific">Hondaea fermentalgiana</name>
    <dbReference type="NCBI Taxonomy" id="2315210"/>
    <lineage>
        <taxon>Eukaryota</taxon>
        <taxon>Sar</taxon>
        <taxon>Stramenopiles</taxon>
        <taxon>Bigyra</taxon>
        <taxon>Labyrinthulomycetes</taxon>
        <taxon>Thraustochytrida</taxon>
        <taxon>Thraustochytriidae</taxon>
        <taxon>Hondaea</taxon>
    </lineage>
</organism>
<dbReference type="Proteomes" id="UP000241890">
    <property type="component" value="Unassembled WGS sequence"/>
</dbReference>
<evidence type="ECO:0000313" key="3">
    <source>
        <dbReference type="EMBL" id="GBG24881.1"/>
    </source>
</evidence>
<feature type="region of interest" description="Disordered" evidence="2">
    <location>
        <begin position="3879"/>
        <end position="3898"/>
    </location>
</feature>
<dbReference type="PANTHER" id="PTHR47236:SF4">
    <property type="entry name" value="GENE 9195-RELATED"/>
    <property type="match status" value="1"/>
</dbReference>
<dbReference type="InParanoid" id="A0A2R5G9X8"/>
<name>A0A2R5G9X8_9STRA</name>
<feature type="compositionally biased region" description="Basic and acidic residues" evidence="2">
    <location>
        <begin position="4160"/>
        <end position="4196"/>
    </location>
</feature>
<feature type="compositionally biased region" description="Basic and acidic residues" evidence="2">
    <location>
        <begin position="3887"/>
        <end position="3898"/>
    </location>
</feature>
<feature type="compositionally biased region" description="Basic and acidic residues" evidence="2">
    <location>
        <begin position="4337"/>
        <end position="4395"/>
    </location>
</feature>
<evidence type="ECO:0000256" key="2">
    <source>
        <dbReference type="SAM" id="MobiDB-lite"/>
    </source>
</evidence>
<feature type="region of interest" description="Disordered" evidence="2">
    <location>
        <begin position="3752"/>
        <end position="3813"/>
    </location>
</feature>
<feature type="compositionally biased region" description="Basic and acidic residues" evidence="2">
    <location>
        <begin position="3654"/>
        <end position="3667"/>
    </location>
</feature>
<keyword evidence="4" id="KW-1185">Reference proteome</keyword>
<feature type="region of interest" description="Disordered" evidence="2">
    <location>
        <begin position="3903"/>
        <end position="3960"/>
    </location>
</feature>
<evidence type="ECO:0000313" key="4">
    <source>
        <dbReference type="Proteomes" id="UP000241890"/>
    </source>
</evidence>
<dbReference type="InterPro" id="IPR009030">
    <property type="entry name" value="Growth_fac_rcpt_cys_sf"/>
</dbReference>
<dbReference type="PANTHER" id="PTHR47236">
    <property type="entry name" value="GENE, 32742-RELATED-RELATED"/>
    <property type="match status" value="1"/>
</dbReference>
<feature type="coiled-coil region" evidence="1">
    <location>
        <begin position="5145"/>
        <end position="5172"/>
    </location>
</feature>
<feature type="region of interest" description="Disordered" evidence="2">
    <location>
        <begin position="4306"/>
        <end position="4408"/>
    </location>
</feature>
<reference evidence="3 4" key="1">
    <citation type="submission" date="2017-12" db="EMBL/GenBank/DDBJ databases">
        <title>Sequencing, de novo assembly and annotation of complete genome of a new Thraustochytrid species, strain FCC1311.</title>
        <authorList>
            <person name="Sedici K."/>
            <person name="Godart F."/>
            <person name="Aiese Cigliano R."/>
            <person name="Sanseverino W."/>
            <person name="Barakat M."/>
            <person name="Ortet P."/>
            <person name="Marechal E."/>
            <person name="Cagnac O."/>
            <person name="Amato A."/>
        </authorList>
    </citation>
    <scope>NUCLEOTIDE SEQUENCE [LARGE SCALE GENOMIC DNA]</scope>
</reference>
<sequence length="5181" mass="555294">MSVGGLDPEARGIHVLPNSTCFTAYGETQQVNVRIERDFIKRGAAETFTIDHAGVDEAAVLTVPVIDVDQASVVLSAVSGTIQQGVLGGAGAQDVQYNVSLDSIPTQDVTVTFVADKSSLVDITPSSLVFRQGEDPSAQTVTISAVDASTVDDVVSDSVRISHIVESLDAVYDEISVADFVADWYGAEHPRVIISASSIEVVEGDSDTVSLSIKLGIPPSSGSMSISLASTELDGIPLDFAPTQLTFTSANFDTVQAVDVSFPRDYEYRGAEINALQLSFAVDAGSAAPYADETLVEYWPSSIVTVNVREVDLASVSLSAITGSVQQGTIGGGGAVDATYNISLSSIPIADVTISIAADQPRLVDITPSEITFLADQSPSPALVTVSAADAELVSNVSFDILRLSHTASSTDLDFDAADIPDYVADWYGAARPKVVMSLASLAFDEASSGETFSVKLGAPITSGTVTVTLASSTLTDGSELTVSPASLTFTSANWNAAQAVQITYPQDNIYRGDADTSFTITVDATGGQPYADSQYVIFYPTPTEDVTVSITPDDTSLVSVSPASVTFAADTSPSAQTITVSAADPTVVTNVTSALLTLSHAATSSDSFYNGIAIRNFVANWYGSPRPRVLMSRSALEIDEDSSTGDSFTVKLAVEPTNGDVTISLVSSALSDSSELTISPASLTFTSSDWDTAQTVQVTYPKDDVYRGEADTSFTIAVSASGSEPYADSQYVIYYPSSSIAVDVHEVDQAAVSLSAVAGDIYQATVGGSDEVDVTYTINLASTPTEDVTVSITPDDTSLVSVSPASVTFTADTSPSAQTITVSAADPTVVTNVTSALLTLSHAATSSDSFYNGIAIRNFVANWYGSPRPRVLMSRSALEIDEGSSAGDTFTVKLAVAPSNGDVTISLVSSALSDSSELIISPTSLTFTSSDWNTAQTVQVTYPKDDVYRGEADTSFTIAVIDVHEADQAVVTLSSTTGTIRQGAIGGAGAVDATYTVNLASAPTQEVTISIIADQASLVTISPDILTFPAGQSPSAQIVTISAADATAVTNVTSALLTLSHTVTSGDTSYDGAVVNDFVANWYGSARPRVSVSTSSIDIVEGASSPASMSVKLDVEPSDGPVNLTLTSSLLADGSSLDVSSELLVFTTENWSSEQVVEVQYPRDFVYRGANTFSFQLELAVVEGSSEPYMNESYVLFWPDSTIDVTVREADQASVTISDLTGTIRQGAIGGAGAQDATYTMSLTSVPEDNVTISITPDNEWLVDITPSEIVFSAGVAPPDVLVTVAAKSATQVANVSFDVLVVSHSISTTDSNYAAIDIPDFEASWYGAAHPRVVLSAAAIDVVEGTEVASIFYVKLGVQPSSDDVSVDFASSILEDGSALLIDPTSVSFSMTDWDTEQPVRVTYPRDYEYRGAEVTSFQVLLSVGAGSGEPYADAQYVQFWPTSQVEARVYDADLPEIVLSEQTVYVTENGQSAQYELVLNSRPAQDVNVSIANPNSDLVGLNTTLVVFTSADWDIPQTIRVVAIESEDDNAYDLASAITILQHSAASNDTSYDGVSARFSPSQLLIVRRYEDPTIPNCPGGTYLTGETSLECVACPAGYKCPVETNDPAPCLLGSFSIGAQVNCTLCPRGMRCPQTNSNSMDACAAGTYSIEGQADCTICPAGKQCPSTDSDVVQDCPSGSYSLAGSQTCTVCPAGKACPDPTGVTIHTCEPGTYTETGMTSCVACPAGYACTDVTRAPIESEACEPGTFAGPELGNTFCTECPAGYSCPYTDDDTIIACASGEYSAHGNSTSCPAGSFCPTNATESPQICPAGTYSYEGATSCEDCDAGYYCEEGAVSPTPVNDECEAGTYCPSGGPQFNCPAGSYGTKTGGVSADDACDPCPAGYYCPEGSTDATKIECTPGYYCPQGTSVETQYPCSAGYYNPDGGSVAGGACLIVPEGRYAYAGSSQHYPCPSGYYCPEGTTHEHEFPCAGGTYSGIATELKSQDDCLTCTVGMNDYTQIRCQAGHYCPSGNYDIDAFPCPAGTYTDDDDLQNAQACTPCPPGYACLEGTGGSVAKLDCAVGHYCPEGTTYTTQYDCPRGSYTVSTSLTDVDECTPCPAGSYCEGGLGRIGAIGDVDGHCSPGHYCPASTYEPNQFPCPDGTYTASVSLESEDQCTPCDLGHYCFDAATFPVPCPAGSYANETGESDDLCTTCPAGYECPEGTIDPIPCQPGNQSASGQDACDTCEAGYFCKTTATTRELMHAQPCSPGLYCPEGVAIEPSFAQHACPDAHYCPQAIPAPLECPVGTYNPVTGQGYLENCTACDPGYYCIVQSNSVTGECDPGHYCPAGSTGPMQFPCPARTYRTTSRGESENSCSICTSGYYCEVATVDPVICPKGYYCLTASSAPKACPIGRYGNFTGLTSGAACTPCPGGYYCDGQGLTQPTDLCDEGYYCMEGSYTSTPNAAGTNWTYELGDELESALVFADIGDICPPGYFCPRGSAMPIACDPGTFNSVEGATSSDACLDCTPGHYCAGAGNAVPTGLCEPGYVCPGRSEDPTDEIALPGTFAPEGSAAASNCAHGTFNSEFGKANCTLCYPGFYCPETGLESPEECPEGMYCPEASISPSRCPEGTYSNSTQLGAASQCTPCDPGSYCASNGLVEPSGFCAAGYYCLLSSTMRIPSNDAGFGGVCPAGYYCMEGTASPEPCPLGTFGTKEQAKSLDDCKPCEPGSYCGERGLTAPSGPCAAGYYCNGTSSVSSQTPDLICPTGFRCPAGTSHPIRCDEGTYAPDKGASNCTVCPGGYFCDGIETTLAFVCPAGSYCPPGTGASPPRCPPGTFSTALGLNDISLCSICPAGQFCADYGLLNSSGMCDPGYVCDPGSKTQYGGGVECYDADLLPYECPRGHYSGRWCFEEATAYQDDFMCPTGHYCESSTALPIPCPAGTFRDETGAASAADCEICPSGEYCPGDAALSPILDHNGSTVEAYWNASSGSSFAIPCPAGTFCTGGNVEPELCPIGFAASSPGMSITRGSIAAACTPCPGGTHGTDPLRLECATCDPGYICVHAASTPRPLDVTTEGGYICPVGHYCPAGSTTTLPCPPGTFANETGAYSEEMHCLPCASNTYNELWGAAGCKPCASSSSSESGSTACNCQGRNRAFEASTGKCLCVPGFEAFDQTSGFTSKMAVDEDGTEDCQPITYERCALGEVLNADGLCVSADAQCATECADLLGTGRLSTVLGVCDCDGALPLEQTCGVECRANATDGYLVAGSPKSLTLSDGTSTDLSELEGFYGVPSCASTDACAVLGCEFGNEGSAGCDYDLPAVISSLEADSERRVRRQRRRLVNETDSDSTMIAHPVLCINTGDTLVFKLEADEDDASGLPAYPVYKKDSLLNTNPDFDYGHFRYLEGAPYVRVFAFTFQSSGMYVFGSSRDLSTELIVSVQPKGSACPTEAAIMPRSTATLFALGAKRSETILLEPDWSLLGTLLGGMAGLVVLLLTVVYCFREFALGTVRIIPTYRNKNRLGDAKKLLKGKKRGWIKSRSVAPMAKVFTPGDAAKEGLQPLGHARWAEEDVDPRELVERMVSNHEEVHEHLNRHDAKVETLFGNLQVESQELKEMLKAIKEDGVRTIGGQPLLPGFGARLGDDNDASEGDDGDTDLWSTPRDALDSDRSGSLSELHRKEQQLLEKSWQESAERELEELNTKLDEEAEEAMLEEQLKQEEQLEDLERMLLEREDISDEERERILRDFERDQEMLRDTLDLEKRRQQEDLKNRLAERNLRSYRATKRRQRSEREEEEQMQTGKDGAKSQKASGPAGSAVVNKEAEARKMEQVAKLLAIQEEAELEELDVELQRERVQAEADLMDDSKSMALSGLDEEARAKLEREMIIMRASSEQNAEDHARKQKEELRERLLKQKRDETAQAVSRARKSIVLDSSKEGGSTSEDAQGESQDKGKPDQSADISQSPSDEALNKVLNELAEEEVEAKVEIEAALEEDAREETKHLQKEMASALAKAKETNNEESEEAKTLVTSIREDYKRKIDQLQEETAAKRKQQYEALKSRLKNRRRARVKEIVQDEDVSPDLLEKALDEQDSDADIRLEMELQERHKEDVGRRLELDKREAELRRREAEVALRLSAEREGKDAEAEVKRLRESHEAALATLGQSQAQIRDKQRDALKRRAQERKEKREREEAAKAAEAAAKAEAEAEAEGSEAHSGAEGSPGDAESGTVEGSKSSPGKREGRASALWENAVDRISVKLTRRIAEARALEEEKARLGAEHEKVIEEMRKRQEEERKRLEEEMEAARQKLLLERKREEAAAMEHADEERRRREEEAALSAKTAQELEAIKEQHERDFSAKQEQERLKREKQREKVMKKLEEKKARKRQLLERRHQQTMKKHEAKAVEQTGAPQMSREDEMRQEKAAISQLMKHASPDGIEASELYRGIEKILEPRHTREKLELSQRQFQQRTQQIKTRFAEVQNEKHERKKAIIQSGASLDEIEKLEAECKEKLRVIEDEVTQNVEEAHKVEQDELTRRHAQEIGKYVSKYSRKPKETIQQDAQVESTELRAMLDKEREFRLREIQNERAAAEFRAREAFDKAILDLERGLRDYRAEHAGDTAAVFEARKAKLLQKQMTSHDIVLKTARDDTQRREMRAGFELERERLATAIRAEHLRQVKSVEARVERLKAKSARYYRRVLDARLRDIADVTTRKVMIMDDALRRMFAQRNAKVEAIMASPSEPGSPGSPFSVGGADALYYEQAFQDSPPQNLAELQALHRSESMRRISALQGTSATAAVAGVALSSMPSPSTAALEKKLEAIELLLQSMRGISASSSGETETRGGAQVSHQSAPQYTDPLDAGFTTSSEVVEIASEDLLPTELSRLRLGDRILRVLGLQGQVSLRAARSVPSNQAQASAFKQSFSWDESERRLYLRVERFTNVGDFVLVLVHCLAHIKVHKTASAFVDADPIFIQEFHAQLRSVNNALIGFAGVLDDEDTDDDGRDVSSTGKQASSDGAAVVQDASKTRLPARLSAYSAFSDGTSDDGGSAVLKLLRDLKLDRVNLVVESEASSSAALVAPKSEHAMHTKLKAQVSELEKRIGDAREELRTVEERIATMQGRLDSNEEGIDKEALGNELETLRSNKEGEHHRLEKLSQLLQERKEQLAHFLNQNEDMKDAVSAGLLQDR</sequence>
<feature type="coiled-coil region" evidence="1">
    <location>
        <begin position="5080"/>
        <end position="5114"/>
    </location>
</feature>
<dbReference type="CDD" id="cd00185">
    <property type="entry name" value="TNFRSF"/>
    <property type="match status" value="1"/>
</dbReference>